<dbReference type="SUPFAM" id="SSF53335">
    <property type="entry name" value="S-adenosyl-L-methionine-dependent methyltransferases"/>
    <property type="match status" value="1"/>
</dbReference>
<accession>A0A067LZ72</accession>
<gene>
    <name evidence="7" type="ORF">BOTBODRAFT_37728</name>
</gene>
<name>A0A067LZ72_BOTB1</name>
<dbReference type="InterPro" id="IPR013216">
    <property type="entry name" value="Methyltransf_11"/>
</dbReference>
<dbReference type="Gene3D" id="3.40.50.150">
    <property type="entry name" value="Vaccinia Virus protein VP39"/>
    <property type="match status" value="1"/>
</dbReference>
<sequence length="425" mass="46309">MNIFSRTSAIPLCARLVLVLQALASCGSLNSFNANSVPGAVTKIALQYSLPGTRITFCFEFAAPHTRRDSSSVEGCQPDSSELPDLGFQTLERLDSHLDIMATFAKSTYNASTYASFRPTYPPRLFQAVYDYHARTPRAGWAKAVDLGCGTGQATTVLAERFQHVIGVDPSQKMITQAQSQSQAPSSPSSEPGSAVVAARDVGSLNYRVGNAEELSFLEDESVDLITAGQAAHWFKYDELWPELARVLKRGGSIAFWGYSEFRLPAHPHLTPQITLYSATPSNPAGVGAYWEQPGRSIVEAHLTAVRPPPSLFASQERIHFAGAHDLGNAGKEVDGDRIRVEEAILSKRFTWESMEGYLRTWSSFHAYVQAHPTPSADANAQENSDSEGGDAVTRFLDVLKKGTGEGVQELELEWPLTLVLAKKA</sequence>
<reference evidence="8" key="1">
    <citation type="journal article" date="2014" name="Proc. Natl. Acad. Sci. U.S.A.">
        <title>Extensive sampling of basidiomycete genomes demonstrates inadequacy of the white-rot/brown-rot paradigm for wood decay fungi.</title>
        <authorList>
            <person name="Riley R."/>
            <person name="Salamov A.A."/>
            <person name="Brown D.W."/>
            <person name="Nagy L.G."/>
            <person name="Floudas D."/>
            <person name="Held B.W."/>
            <person name="Levasseur A."/>
            <person name="Lombard V."/>
            <person name="Morin E."/>
            <person name="Otillar R."/>
            <person name="Lindquist E.A."/>
            <person name="Sun H."/>
            <person name="LaButti K.M."/>
            <person name="Schmutz J."/>
            <person name="Jabbour D."/>
            <person name="Luo H."/>
            <person name="Baker S.E."/>
            <person name="Pisabarro A.G."/>
            <person name="Walton J.D."/>
            <person name="Blanchette R.A."/>
            <person name="Henrissat B."/>
            <person name="Martin F."/>
            <person name="Cullen D."/>
            <person name="Hibbett D.S."/>
            <person name="Grigoriev I.V."/>
        </authorList>
    </citation>
    <scope>NUCLEOTIDE SEQUENCE [LARGE SCALE GENOMIC DNA]</scope>
    <source>
        <strain evidence="8">FD-172 SS1</strain>
    </source>
</reference>
<keyword evidence="5" id="KW-0732">Signal</keyword>
<dbReference type="CDD" id="cd02440">
    <property type="entry name" value="AdoMet_MTases"/>
    <property type="match status" value="1"/>
</dbReference>
<dbReference type="InterPro" id="IPR051052">
    <property type="entry name" value="Diverse_substrate_MTase"/>
</dbReference>
<feature type="chain" id="PRO_5001645127" description="Methyltransferase type 11 domain-containing protein" evidence="5">
    <location>
        <begin position="29"/>
        <end position="425"/>
    </location>
</feature>
<protein>
    <recommendedName>
        <fullName evidence="6">Methyltransferase type 11 domain-containing protein</fullName>
    </recommendedName>
</protein>
<feature type="domain" description="Methyltransferase type 11" evidence="6">
    <location>
        <begin position="145"/>
        <end position="256"/>
    </location>
</feature>
<feature type="region of interest" description="Disordered" evidence="4">
    <location>
        <begin position="174"/>
        <end position="195"/>
    </location>
</feature>
<feature type="signal peptide" evidence="5">
    <location>
        <begin position="1"/>
        <end position="28"/>
    </location>
</feature>
<evidence type="ECO:0000256" key="3">
    <source>
        <dbReference type="ARBA" id="ARBA00022679"/>
    </source>
</evidence>
<dbReference type="Pfam" id="PF08241">
    <property type="entry name" value="Methyltransf_11"/>
    <property type="match status" value="1"/>
</dbReference>
<keyword evidence="3" id="KW-0808">Transferase</keyword>
<proteinExistence type="inferred from homology"/>
<dbReference type="Proteomes" id="UP000027195">
    <property type="component" value="Unassembled WGS sequence"/>
</dbReference>
<dbReference type="InterPro" id="IPR029063">
    <property type="entry name" value="SAM-dependent_MTases_sf"/>
</dbReference>
<evidence type="ECO:0000256" key="5">
    <source>
        <dbReference type="SAM" id="SignalP"/>
    </source>
</evidence>
<dbReference type="GO" id="GO:0008757">
    <property type="term" value="F:S-adenosylmethionine-dependent methyltransferase activity"/>
    <property type="evidence" value="ECO:0007669"/>
    <property type="project" value="InterPro"/>
</dbReference>
<evidence type="ECO:0000256" key="4">
    <source>
        <dbReference type="SAM" id="MobiDB-lite"/>
    </source>
</evidence>
<dbReference type="EMBL" id="KL198087">
    <property type="protein sequence ID" value="KDQ08728.1"/>
    <property type="molecule type" value="Genomic_DNA"/>
</dbReference>
<dbReference type="AlphaFoldDB" id="A0A067LZ72"/>
<dbReference type="PANTHER" id="PTHR44942">
    <property type="entry name" value="METHYLTRANSF_11 DOMAIN-CONTAINING PROTEIN"/>
    <property type="match status" value="1"/>
</dbReference>
<dbReference type="PROSITE" id="PS51257">
    <property type="entry name" value="PROKAR_LIPOPROTEIN"/>
    <property type="match status" value="1"/>
</dbReference>
<evidence type="ECO:0000256" key="1">
    <source>
        <dbReference type="ARBA" id="ARBA00008361"/>
    </source>
</evidence>
<dbReference type="PANTHER" id="PTHR44942:SF4">
    <property type="entry name" value="METHYLTRANSFERASE TYPE 11 DOMAIN-CONTAINING PROTEIN"/>
    <property type="match status" value="1"/>
</dbReference>
<dbReference type="HOGENOM" id="CLU_049344_1_1_1"/>
<keyword evidence="8" id="KW-1185">Reference proteome</keyword>
<keyword evidence="2" id="KW-0489">Methyltransferase</keyword>
<evidence type="ECO:0000256" key="2">
    <source>
        <dbReference type="ARBA" id="ARBA00022603"/>
    </source>
</evidence>
<evidence type="ECO:0000259" key="6">
    <source>
        <dbReference type="Pfam" id="PF08241"/>
    </source>
</evidence>
<dbReference type="InParanoid" id="A0A067LZ72"/>
<evidence type="ECO:0000313" key="7">
    <source>
        <dbReference type="EMBL" id="KDQ08728.1"/>
    </source>
</evidence>
<evidence type="ECO:0000313" key="8">
    <source>
        <dbReference type="Proteomes" id="UP000027195"/>
    </source>
</evidence>
<feature type="compositionally biased region" description="Low complexity" evidence="4">
    <location>
        <begin position="177"/>
        <end position="195"/>
    </location>
</feature>
<dbReference type="GO" id="GO:0032259">
    <property type="term" value="P:methylation"/>
    <property type="evidence" value="ECO:0007669"/>
    <property type="project" value="UniProtKB-KW"/>
</dbReference>
<organism evidence="7 8">
    <name type="scientific">Botryobasidium botryosum (strain FD-172 SS1)</name>
    <dbReference type="NCBI Taxonomy" id="930990"/>
    <lineage>
        <taxon>Eukaryota</taxon>
        <taxon>Fungi</taxon>
        <taxon>Dikarya</taxon>
        <taxon>Basidiomycota</taxon>
        <taxon>Agaricomycotina</taxon>
        <taxon>Agaricomycetes</taxon>
        <taxon>Cantharellales</taxon>
        <taxon>Botryobasidiaceae</taxon>
        <taxon>Botryobasidium</taxon>
    </lineage>
</organism>
<feature type="non-terminal residue" evidence="7">
    <location>
        <position position="1"/>
    </location>
</feature>
<dbReference type="STRING" id="930990.A0A067LZ72"/>
<dbReference type="OrthoDB" id="10027013at2759"/>
<comment type="similarity">
    <text evidence="1">Belongs to the methyltransferase superfamily.</text>
</comment>